<sequence length="101" mass="11039">MKLFVVLSVFIFALYIVGNEAQTTQECKDQVTAFCTAHKTDYKTLLKTANKSFLDKKNKKASKCVASFCKNKKIPKKCLKTKMLCTAASVCVAATSLSSSG</sequence>
<keyword evidence="1" id="KW-0732">Signal</keyword>
<dbReference type="AlphaFoldDB" id="A0A914CR06"/>
<organism evidence="2 3">
    <name type="scientific">Acrobeloides nanus</name>
    <dbReference type="NCBI Taxonomy" id="290746"/>
    <lineage>
        <taxon>Eukaryota</taxon>
        <taxon>Metazoa</taxon>
        <taxon>Ecdysozoa</taxon>
        <taxon>Nematoda</taxon>
        <taxon>Chromadorea</taxon>
        <taxon>Rhabditida</taxon>
        <taxon>Tylenchina</taxon>
        <taxon>Cephalobomorpha</taxon>
        <taxon>Cephaloboidea</taxon>
        <taxon>Cephalobidae</taxon>
        <taxon>Acrobeloides</taxon>
    </lineage>
</organism>
<feature type="signal peptide" evidence="1">
    <location>
        <begin position="1"/>
        <end position="21"/>
    </location>
</feature>
<dbReference type="WBParaSite" id="ACRNAN_scaffold1350.g13685.t1">
    <property type="protein sequence ID" value="ACRNAN_scaffold1350.g13685.t1"/>
    <property type="gene ID" value="ACRNAN_scaffold1350.g13685"/>
</dbReference>
<evidence type="ECO:0000313" key="2">
    <source>
        <dbReference type="Proteomes" id="UP000887540"/>
    </source>
</evidence>
<evidence type="ECO:0000256" key="1">
    <source>
        <dbReference type="SAM" id="SignalP"/>
    </source>
</evidence>
<reference evidence="3" key="1">
    <citation type="submission" date="2022-11" db="UniProtKB">
        <authorList>
            <consortium name="WormBaseParasite"/>
        </authorList>
    </citation>
    <scope>IDENTIFICATION</scope>
</reference>
<protein>
    <submittedName>
        <fullName evidence="3">Uncharacterized protein</fullName>
    </submittedName>
</protein>
<accession>A0A914CR06</accession>
<keyword evidence="2" id="KW-1185">Reference proteome</keyword>
<name>A0A914CR06_9BILA</name>
<feature type="chain" id="PRO_5038124389" evidence="1">
    <location>
        <begin position="22"/>
        <end position="101"/>
    </location>
</feature>
<dbReference type="Proteomes" id="UP000887540">
    <property type="component" value="Unplaced"/>
</dbReference>
<proteinExistence type="predicted"/>
<evidence type="ECO:0000313" key="3">
    <source>
        <dbReference type="WBParaSite" id="ACRNAN_scaffold1350.g13685.t1"/>
    </source>
</evidence>